<dbReference type="SUPFAM" id="SSF81901">
    <property type="entry name" value="HCP-like"/>
    <property type="match status" value="1"/>
</dbReference>
<dbReference type="InterPro" id="IPR011990">
    <property type="entry name" value="TPR-like_helical_dom_sf"/>
</dbReference>
<evidence type="ECO:0000256" key="2">
    <source>
        <dbReference type="SAM" id="Phobius"/>
    </source>
</evidence>
<dbReference type="RefSeq" id="WP_069120127.1">
    <property type="nucleotide sequence ID" value="NZ_MARB01000001.1"/>
</dbReference>
<comment type="caution">
    <text evidence="3">The sequence shown here is derived from an EMBL/GenBank/DDBJ whole genome shotgun (WGS) entry which is preliminary data.</text>
</comment>
<feature type="region of interest" description="Disordered" evidence="1">
    <location>
        <begin position="72"/>
        <end position="101"/>
    </location>
</feature>
<keyword evidence="4" id="KW-1185">Reference proteome</keyword>
<feature type="compositionally biased region" description="Acidic residues" evidence="1">
    <location>
        <begin position="80"/>
        <end position="91"/>
    </location>
</feature>
<organism evidence="3 4">
    <name type="scientific">Candidatus Thiodiazotropha endolucinida</name>
    <dbReference type="NCBI Taxonomy" id="1655433"/>
    <lineage>
        <taxon>Bacteria</taxon>
        <taxon>Pseudomonadati</taxon>
        <taxon>Pseudomonadota</taxon>
        <taxon>Gammaproteobacteria</taxon>
        <taxon>Chromatiales</taxon>
        <taxon>Sedimenticolaceae</taxon>
        <taxon>Candidatus Thiodiazotropha</taxon>
    </lineage>
</organism>
<evidence type="ECO:0000256" key="1">
    <source>
        <dbReference type="SAM" id="MobiDB-lite"/>
    </source>
</evidence>
<name>A0A7Z1AH10_9GAMM</name>
<keyword evidence="2" id="KW-0472">Membrane</keyword>
<evidence type="ECO:0000313" key="3">
    <source>
        <dbReference type="EMBL" id="ODJ89517.1"/>
    </source>
</evidence>
<dbReference type="AlphaFoldDB" id="A0A7Z1AH10"/>
<reference evidence="3 4" key="1">
    <citation type="submission" date="2016-06" db="EMBL/GenBank/DDBJ databases">
        <title>Genome sequence of endosymbiont of Candidatus Endolucinida thiodiazotropha.</title>
        <authorList>
            <person name="Poehlein A."/>
            <person name="Koenig S."/>
            <person name="Heiden S.E."/>
            <person name="Thuermer A."/>
            <person name="Voget S."/>
            <person name="Daniel R."/>
            <person name="Markert S."/>
            <person name="Gros O."/>
            <person name="Schweder T."/>
        </authorList>
    </citation>
    <scope>NUCLEOTIDE SEQUENCE [LARGE SCALE GENOMIC DNA]</scope>
    <source>
        <strain evidence="3 4">COS</strain>
    </source>
</reference>
<dbReference type="Proteomes" id="UP000094769">
    <property type="component" value="Unassembled WGS sequence"/>
</dbReference>
<dbReference type="OrthoDB" id="7068638at2"/>
<accession>A0A7Z1AH10</accession>
<proteinExistence type="predicted"/>
<keyword evidence="2" id="KW-0812">Transmembrane</keyword>
<keyword evidence="2" id="KW-1133">Transmembrane helix</keyword>
<feature type="transmembrane region" description="Helical" evidence="2">
    <location>
        <begin position="27"/>
        <end position="45"/>
    </location>
</feature>
<sequence>MTSPDSKLPDEYTQDAERLTRSDKLRVALEIAIAALILAAIYYFFAPEEEIDLAPPLEESQIDPIIRAQIDSAKEQTAPVEDEADTAEETEIADHPSPSENTAIEAESAAIEFAEGGSARALISSLRSGETALNPKQILSQATAYQNEGKLTDAYLLLFYAAREGDATAAFTLASMHDPNHFAEGNSLLEIPDAYQAHKWYSAAADKGLVKANERLNRLRKTTEEQAKKGDLAAKRLLLNWQ</sequence>
<gene>
    <name evidence="3" type="ORF">CODIS_00760</name>
</gene>
<evidence type="ECO:0000313" key="4">
    <source>
        <dbReference type="Proteomes" id="UP000094769"/>
    </source>
</evidence>
<evidence type="ECO:0008006" key="5">
    <source>
        <dbReference type="Google" id="ProtNLM"/>
    </source>
</evidence>
<dbReference type="Gene3D" id="1.25.40.10">
    <property type="entry name" value="Tetratricopeptide repeat domain"/>
    <property type="match status" value="1"/>
</dbReference>
<dbReference type="EMBL" id="MARB01000001">
    <property type="protein sequence ID" value="ODJ89517.1"/>
    <property type="molecule type" value="Genomic_DNA"/>
</dbReference>
<protein>
    <recommendedName>
        <fullName evidence="5">Sel1 repeat family protein</fullName>
    </recommendedName>
</protein>